<reference evidence="2 3" key="2">
    <citation type="journal article" date="2009" name="PLoS ONE">
        <title>An integrated genetic and cytogenetic map of the cucumber genome.</title>
        <authorList>
            <person name="Ren Y."/>
            <person name="Zhang Z."/>
            <person name="Liu J."/>
            <person name="Staub J.E."/>
            <person name="Han Y."/>
            <person name="Cheng Z."/>
            <person name="Li X."/>
            <person name="Lu J."/>
            <person name="Miao H."/>
            <person name="Kang H."/>
            <person name="Xie B."/>
            <person name="Gu X."/>
            <person name="Wang X."/>
            <person name="Du Y."/>
            <person name="Jin W."/>
            <person name="Huang S."/>
        </authorList>
    </citation>
    <scope>NUCLEOTIDE SEQUENCE [LARGE SCALE GENOMIC DNA]</scope>
    <source>
        <strain evidence="3">cv. 9930</strain>
    </source>
</reference>
<feature type="compositionally biased region" description="Basic and acidic residues" evidence="1">
    <location>
        <begin position="80"/>
        <end position="92"/>
    </location>
</feature>
<keyword evidence="3" id="KW-1185">Reference proteome</keyword>
<evidence type="ECO:0000313" key="3">
    <source>
        <dbReference type="Proteomes" id="UP000029981"/>
    </source>
</evidence>
<dbReference type="Gramene" id="KGN44096">
    <property type="protein sequence ID" value="KGN44096"/>
    <property type="gene ID" value="Csa_7G184670"/>
</dbReference>
<evidence type="ECO:0000313" key="2">
    <source>
        <dbReference type="EMBL" id="KGN44096.1"/>
    </source>
</evidence>
<organism evidence="2 3">
    <name type="scientific">Cucumis sativus</name>
    <name type="common">Cucumber</name>
    <dbReference type="NCBI Taxonomy" id="3659"/>
    <lineage>
        <taxon>Eukaryota</taxon>
        <taxon>Viridiplantae</taxon>
        <taxon>Streptophyta</taxon>
        <taxon>Embryophyta</taxon>
        <taxon>Tracheophyta</taxon>
        <taxon>Spermatophyta</taxon>
        <taxon>Magnoliopsida</taxon>
        <taxon>eudicotyledons</taxon>
        <taxon>Gunneridae</taxon>
        <taxon>Pentapetalae</taxon>
        <taxon>rosids</taxon>
        <taxon>fabids</taxon>
        <taxon>Cucurbitales</taxon>
        <taxon>Cucurbitaceae</taxon>
        <taxon>Benincaseae</taxon>
        <taxon>Cucumis</taxon>
    </lineage>
</organism>
<reference evidence="2 3" key="4">
    <citation type="journal article" date="2011" name="BMC Genomics">
        <title>RNA-Seq improves annotation of protein-coding genes in the cucumber genome.</title>
        <authorList>
            <person name="Li Z."/>
            <person name="Zhang Z."/>
            <person name="Yan P."/>
            <person name="Huang S."/>
            <person name="Fei Z."/>
            <person name="Lin K."/>
        </authorList>
    </citation>
    <scope>NUCLEOTIDE SEQUENCE [LARGE SCALE GENOMIC DNA]</scope>
    <source>
        <strain evidence="3">cv. 9930</strain>
    </source>
</reference>
<dbReference type="Proteomes" id="UP000029981">
    <property type="component" value="Chromosome 7"/>
</dbReference>
<dbReference type="AlphaFoldDB" id="A0A0A0K8I1"/>
<proteinExistence type="predicted"/>
<dbReference type="EMBL" id="CM002928">
    <property type="protein sequence ID" value="KGN44096.1"/>
    <property type="molecule type" value="Genomic_DNA"/>
</dbReference>
<sequence>MSRDSRTMKTSIRFRIIVMPNPTNSLACHMKCKTGVQKTARRLIMFFLSNQTQKKMLGKNQILRKGFRLSLRKYHSLNRSFREPLKNGRNDRNPQPPPLLLDSTADETISGRNKRRGKQGYKIGRWESIDSPSRQMGIR</sequence>
<feature type="region of interest" description="Disordered" evidence="1">
    <location>
        <begin position="80"/>
        <end position="139"/>
    </location>
</feature>
<protein>
    <submittedName>
        <fullName evidence="2">Uncharacterized protein</fullName>
    </submittedName>
</protein>
<feature type="compositionally biased region" description="Polar residues" evidence="1">
    <location>
        <begin position="130"/>
        <end position="139"/>
    </location>
</feature>
<gene>
    <name evidence="2" type="ORF">Csa_7G184670</name>
</gene>
<accession>A0A0A0K8I1</accession>
<reference evidence="2 3" key="1">
    <citation type="journal article" date="2009" name="Nat. Genet.">
        <title>The genome of the cucumber, Cucumis sativus L.</title>
        <authorList>
            <person name="Huang S."/>
            <person name="Li R."/>
            <person name="Zhang Z."/>
            <person name="Li L."/>
            <person name="Gu X."/>
            <person name="Fan W."/>
            <person name="Lucas W.J."/>
            <person name="Wang X."/>
            <person name="Xie B."/>
            <person name="Ni P."/>
            <person name="Ren Y."/>
            <person name="Zhu H."/>
            <person name="Li J."/>
            <person name="Lin K."/>
            <person name="Jin W."/>
            <person name="Fei Z."/>
            <person name="Li G."/>
            <person name="Staub J."/>
            <person name="Kilian A."/>
            <person name="van der Vossen E.A."/>
            <person name="Wu Y."/>
            <person name="Guo J."/>
            <person name="He J."/>
            <person name="Jia Z."/>
            <person name="Ren Y."/>
            <person name="Tian G."/>
            <person name="Lu Y."/>
            <person name="Ruan J."/>
            <person name="Qian W."/>
            <person name="Wang M."/>
            <person name="Huang Q."/>
            <person name="Li B."/>
            <person name="Xuan Z."/>
            <person name="Cao J."/>
            <person name="Asan"/>
            <person name="Wu Z."/>
            <person name="Zhang J."/>
            <person name="Cai Q."/>
            <person name="Bai Y."/>
            <person name="Zhao B."/>
            <person name="Han Y."/>
            <person name="Li Y."/>
            <person name="Li X."/>
            <person name="Wang S."/>
            <person name="Shi Q."/>
            <person name="Liu S."/>
            <person name="Cho W.K."/>
            <person name="Kim J.Y."/>
            <person name="Xu Y."/>
            <person name="Heller-Uszynska K."/>
            <person name="Miao H."/>
            <person name="Cheng Z."/>
            <person name="Zhang S."/>
            <person name="Wu J."/>
            <person name="Yang Y."/>
            <person name="Kang H."/>
            <person name="Li M."/>
            <person name="Liang H."/>
            <person name="Ren X."/>
            <person name="Shi Z."/>
            <person name="Wen M."/>
            <person name="Jian M."/>
            <person name="Yang H."/>
            <person name="Zhang G."/>
            <person name="Yang Z."/>
            <person name="Chen R."/>
            <person name="Liu S."/>
            <person name="Li J."/>
            <person name="Ma L."/>
            <person name="Liu H."/>
            <person name="Zhou Y."/>
            <person name="Zhao J."/>
            <person name="Fang X."/>
            <person name="Li G."/>
            <person name="Fang L."/>
            <person name="Li Y."/>
            <person name="Liu D."/>
            <person name="Zheng H."/>
            <person name="Zhang Y."/>
            <person name="Qin N."/>
            <person name="Li Z."/>
            <person name="Yang G."/>
            <person name="Yang S."/>
            <person name="Bolund L."/>
            <person name="Kristiansen K."/>
            <person name="Zheng H."/>
            <person name="Li S."/>
            <person name="Zhang X."/>
            <person name="Yang H."/>
            <person name="Wang J."/>
            <person name="Sun R."/>
            <person name="Zhang B."/>
            <person name="Jiang S."/>
            <person name="Wang J."/>
            <person name="Du Y."/>
            <person name="Li S."/>
        </authorList>
    </citation>
    <scope>NUCLEOTIDE SEQUENCE [LARGE SCALE GENOMIC DNA]</scope>
    <source>
        <strain evidence="3">cv. 9930</strain>
    </source>
</reference>
<reference evidence="2 3" key="3">
    <citation type="journal article" date="2010" name="BMC Genomics">
        <title>Transcriptome sequencing and comparative analysis of cucumber flowers with different sex types.</title>
        <authorList>
            <person name="Guo S."/>
            <person name="Zheng Y."/>
            <person name="Joung J.G."/>
            <person name="Liu S."/>
            <person name="Zhang Z."/>
            <person name="Crasta O.R."/>
            <person name="Sobral B.W."/>
            <person name="Xu Y."/>
            <person name="Huang S."/>
            <person name="Fei Z."/>
        </authorList>
    </citation>
    <scope>NUCLEOTIDE SEQUENCE [LARGE SCALE GENOMIC DNA]</scope>
    <source>
        <strain evidence="3">cv. 9930</strain>
    </source>
</reference>
<name>A0A0A0K8I1_CUCSA</name>
<evidence type="ECO:0000256" key="1">
    <source>
        <dbReference type="SAM" id="MobiDB-lite"/>
    </source>
</evidence>